<dbReference type="RefSeq" id="WP_066269547.1">
    <property type="nucleotide sequence ID" value="NZ_JARMAB010000022.1"/>
</dbReference>
<gene>
    <name evidence="1" type="ORF">P4T90_15340</name>
</gene>
<evidence type="ECO:0000313" key="2">
    <source>
        <dbReference type="Proteomes" id="UP001341444"/>
    </source>
</evidence>
<accession>A0ABU6MMI6</accession>
<dbReference type="InterPro" id="IPR002933">
    <property type="entry name" value="Peptidase_M20"/>
</dbReference>
<name>A0ABU6MMI6_9BACI</name>
<dbReference type="PANTHER" id="PTHR43808:SF27">
    <property type="entry name" value="PROTEIN ROCB"/>
    <property type="match status" value="1"/>
</dbReference>
<dbReference type="Proteomes" id="UP001341444">
    <property type="component" value="Unassembled WGS sequence"/>
</dbReference>
<protein>
    <submittedName>
        <fullName evidence="1">M20/M25/M40 family metallo-hydrolase</fullName>
    </submittedName>
</protein>
<dbReference type="EMBL" id="JARMAB010000022">
    <property type="protein sequence ID" value="MED1204422.1"/>
    <property type="molecule type" value="Genomic_DNA"/>
</dbReference>
<evidence type="ECO:0000313" key="1">
    <source>
        <dbReference type="EMBL" id="MED1204422.1"/>
    </source>
</evidence>
<keyword evidence="2" id="KW-1185">Reference proteome</keyword>
<dbReference type="Pfam" id="PF01546">
    <property type="entry name" value="Peptidase_M20"/>
    <property type="match status" value="1"/>
</dbReference>
<dbReference type="PIRSF" id="PIRSF010386">
    <property type="entry name" value="RocB"/>
    <property type="match status" value="1"/>
</dbReference>
<organism evidence="1 2">
    <name type="scientific">Heyndrickxia acidicola</name>
    <dbReference type="NCBI Taxonomy" id="209389"/>
    <lineage>
        <taxon>Bacteria</taxon>
        <taxon>Bacillati</taxon>
        <taxon>Bacillota</taxon>
        <taxon>Bacilli</taxon>
        <taxon>Bacillales</taxon>
        <taxon>Bacillaceae</taxon>
        <taxon>Heyndrickxia</taxon>
    </lineage>
</organism>
<proteinExistence type="predicted"/>
<dbReference type="SUPFAM" id="SSF53187">
    <property type="entry name" value="Zn-dependent exopeptidases"/>
    <property type="match status" value="1"/>
</dbReference>
<comment type="caution">
    <text evidence="1">The sequence shown here is derived from an EMBL/GenBank/DDBJ whole genome shotgun (WGS) entry which is preliminary data.</text>
</comment>
<dbReference type="InterPro" id="IPR012166">
    <property type="entry name" value="Uncharacterised_RocB"/>
</dbReference>
<sequence length="548" mass="61966">MPKWKTKEQVVQLLCELVQIPSITGSQAERVLPDFVIEQLSAFSYFQKHPDHLQKNPVGDGRHFVTALVKKNSEIKNTVILVSHFDVVDVQDYGVWKEYAFQPKELTSLFYRNKDKVPEAVRDDIASGNWLFGRGTMDMKCGLALHMAMIEKAIGGAFDGNILLLAVPDEEVNSAGMRAAVPRLLELAQQYGLDYTAVLNSEPMFTQYPGDQNKYIYTGSIGKVLPGFYCYGKETHVGEPFAGLNANFMASILTAELELNTELCEMVEGEAAPPPTNLLQKDLKEEYSVQIPHRAVTLFNLFLLEKTMADVVFLLHRKAIQAAAKMDEFYAKRAAEFAKYSPFHLPELQVKVLTYEELVSYAIHQHGKEKIKSLQQELLSKQEDKDDREATIEAVDKLAIMCKELAPMIVLFFTPPYYPAVSSRNHPSIKTVTREMAAYALERHGITFKKQNYFGGISDLSYVGLQYPADSMGSFIRNFPLWDQGYSIPLSELEEFDVPVINLGPTGRDAHQWTERLDIGYSLDILLDMLPVCIQKLHEAPIEMRVME</sequence>
<dbReference type="PANTHER" id="PTHR43808">
    <property type="entry name" value="ACETYLORNITHINE DEACETYLASE"/>
    <property type="match status" value="1"/>
</dbReference>
<dbReference type="Gene3D" id="3.40.630.10">
    <property type="entry name" value="Zn peptidases"/>
    <property type="match status" value="1"/>
</dbReference>
<reference evidence="1 2" key="1">
    <citation type="submission" date="2023-03" db="EMBL/GenBank/DDBJ databases">
        <title>Bacillus Genome Sequencing.</title>
        <authorList>
            <person name="Dunlap C."/>
        </authorList>
    </citation>
    <scope>NUCLEOTIDE SEQUENCE [LARGE SCALE GENOMIC DNA]</scope>
    <source>
        <strain evidence="1 2">B-23453</strain>
    </source>
</reference>
<dbReference type="InterPro" id="IPR050072">
    <property type="entry name" value="Peptidase_M20A"/>
</dbReference>